<proteinExistence type="predicted"/>
<dbReference type="EMBL" id="JAFIRN010000009">
    <property type="protein sequence ID" value="KAG5841567.1"/>
    <property type="molecule type" value="Genomic_DNA"/>
</dbReference>
<feature type="domain" description="A to I editase" evidence="1">
    <location>
        <begin position="1"/>
        <end position="184"/>
    </location>
</feature>
<organism evidence="2 3">
    <name type="scientific">Anguilla anguilla</name>
    <name type="common">European freshwater eel</name>
    <name type="synonym">Muraena anguilla</name>
    <dbReference type="NCBI Taxonomy" id="7936"/>
    <lineage>
        <taxon>Eukaryota</taxon>
        <taxon>Metazoa</taxon>
        <taxon>Chordata</taxon>
        <taxon>Craniata</taxon>
        <taxon>Vertebrata</taxon>
        <taxon>Euteleostomi</taxon>
        <taxon>Actinopterygii</taxon>
        <taxon>Neopterygii</taxon>
        <taxon>Teleostei</taxon>
        <taxon>Anguilliformes</taxon>
        <taxon>Anguillidae</taxon>
        <taxon>Anguilla</taxon>
    </lineage>
</organism>
<dbReference type="GO" id="GO:0006396">
    <property type="term" value="P:RNA processing"/>
    <property type="evidence" value="ECO:0007669"/>
    <property type="project" value="InterPro"/>
</dbReference>
<gene>
    <name evidence="2" type="ORF">ANANG_G00167980</name>
</gene>
<dbReference type="GO" id="GO:0005730">
    <property type="term" value="C:nucleolus"/>
    <property type="evidence" value="ECO:0007669"/>
    <property type="project" value="TreeGrafter"/>
</dbReference>
<dbReference type="GO" id="GO:0003726">
    <property type="term" value="F:double-stranded RNA adenosine deaminase activity"/>
    <property type="evidence" value="ECO:0007669"/>
    <property type="project" value="TreeGrafter"/>
</dbReference>
<dbReference type="Pfam" id="PF02137">
    <property type="entry name" value="A_deamin"/>
    <property type="match status" value="1"/>
</dbReference>
<protein>
    <recommendedName>
        <fullName evidence="1">A to I editase domain-containing protein</fullName>
    </recommendedName>
</protein>
<evidence type="ECO:0000313" key="3">
    <source>
        <dbReference type="Proteomes" id="UP001044222"/>
    </source>
</evidence>
<dbReference type="GO" id="GO:0003725">
    <property type="term" value="F:double-stranded RNA binding"/>
    <property type="evidence" value="ECO:0007669"/>
    <property type="project" value="TreeGrafter"/>
</dbReference>
<evidence type="ECO:0000259" key="1">
    <source>
        <dbReference type="PROSITE" id="PS50141"/>
    </source>
</evidence>
<reference evidence="2" key="1">
    <citation type="submission" date="2021-01" db="EMBL/GenBank/DDBJ databases">
        <title>A chromosome-scale assembly of European eel, Anguilla anguilla.</title>
        <authorList>
            <person name="Henkel C."/>
            <person name="Jong-Raadsen S.A."/>
            <person name="Dufour S."/>
            <person name="Weltzien F.-A."/>
            <person name="Palstra A.P."/>
            <person name="Pelster B."/>
            <person name="Spaink H.P."/>
            <person name="Van Den Thillart G.E."/>
            <person name="Jansen H."/>
            <person name="Zahm M."/>
            <person name="Klopp C."/>
            <person name="Cedric C."/>
            <person name="Louis A."/>
            <person name="Berthelot C."/>
            <person name="Parey E."/>
            <person name="Roest Crollius H."/>
            <person name="Montfort J."/>
            <person name="Robinson-Rechavi M."/>
            <person name="Bucao C."/>
            <person name="Bouchez O."/>
            <person name="Gislard M."/>
            <person name="Lluch J."/>
            <person name="Milhes M."/>
            <person name="Lampietro C."/>
            <person name="Lopez Roques C."/>
            <person name="Donnadieu C."/>
            <person name="Braasch I."/>
            <person name="Desvignes T."/>
            <person name="Postlethwait J."/>
            <person name="Bobe J."/>
            <person name="Guiguen Y."/>
            <person name="Dirks R."/>
        </authorList>
    </citation>
    <scope>NUCLEOTIDE SEQUENCE</scope>
    <source>
        <strain evidence="2">Tag_6206</strain>
        <tissue evidence="2">Liver</tissue>
    </source>
</reference>
<dbReference type="PANTHER" id="PTHR10910">
    <property type="entry name" value="EUKARYOTE SPECIFIC DSRNA BINDING PROTEIN"/>
    <property type="match status" value="1"/>
</dbReference>
<dbReference type="GO" id="GO:0008251">
    <property type="term" value="F:tRNA-specific adenosine deaminase activity"/>
    <property type="evidence" value="ECO:0007669"/>
    <property type="project" value="TreeGrafter"/>
</dbReference>
<accession>A0A9D3M4M3</accession>
<dbReference type="PANTHER" id="PTHR10910:SF17">
    <property type="entry name" value="DOUBLE-STRANDED RNA-SPECIFIC EDITASE B2"/>
    <property type="match status" value="1"/>
</dbReference>
<dbReference type="PROSITE" id="PS50141">
    <property type="entry name" value="A_DEAMIN_EDITASE"/>
    <property type="match status" value="1"/>
</dbReference>
<dbReference type="Proteomes" id="UP001044222">
    <property type="component" value="Chromosome 9"/>
</dbReference>
<dbReference type="SMART" id="SM00552">
    <property type="entry name" value="ADEAMc"/>
    <property type="match status" value="1"/>
</dbReference>
<sequence length="188" mass="20665">MSCTDKIARWNVLGVQGSLLSHFLEPVYLSSLTVGSLRHTGHLSRTVAHRLDRIGHLPAPYRHNRPLLGCLGSTEGRWVGRSPCFSVNWTAGDAQLEVINASTGRRWDSGASSRLCKHALFARWAGLHSKLGANLASPAGMPLMYCEAKQAAATYQSAKRQLVRSLQEAGLGTWIRKPPEQEQFLLHA</sequence>
<name>A0A9D3M4M3_ANGAN</name>
<dbReference type="GO" id="GO:0005737">
    <property type="term" value="C:cytoplasm"/>
    <property type="evidence" value="ECO:0007669"/>
    <property type="project" value="TreeGrafter"/>
</dbReference>
<comment type="caution">
    <text evidence="2">The sequence shown here is derived from an EMBL/GenBank/DDBJ whole genome shotgun (WGS) entry which is preliminary data.</text>
</comment>
<dbReference type="GO" id="GO:0006382">
    <property type="term" value="P:adenosine to inosine editing"/>
    <property type="evidence" value="ECO:0007669"/>
    <property type="project" value="TreeGrafter"/>
</dbReference>
<dbReference type="InterPro" id="IPR002466">
    <property type="entry name" value="A_deamin"/>
</dbReference>
<evidence type="ECO:0000313" key="2">
    <source>
        <dbReference type="EMBL" id="KAG5841567.1"/>
    </source>
</evidence>
<keyword evidence="3" id="KW-1185">Reference proteome</keyword>
<dbReference type="AlphaFoldDB" id="A0A9D3M4M3"/>